<evidence type="ECO:0000256" key="1">
    <source>
        <dbReference type="SAM" id="MobiDB-lite"/>
    </source>
</evidence>
<name>A0A4Q4T803_9PEZI</name>
<evidence type="ECO:0000313" key="2">
    <source>
        <dbReference type="EMBL" id="RYP02596.1"/>
    </source>
</evidence>
<reference evidence="2 3" key="1">
    <citation type="submission" date="2018-06" db="EMBL/GenBank/DDBJ databases">
        <title>Complete Genomes of Monosporascus.</title>
        <authorList>
            <person name="Robinson A.J."/>
            <person name="Natvig D.O."/>
        </authorList>
    </citation>
    <scope>NUCLEOTIDE SEQUENCE [LARGE SCALE GENOMIC DNA]</scope>
    <source>
        <strain evidence="2 3">CBS 110550</strain>
    </source>
</reference>
<sequence>MISTRELEKTLPRKAPNTERHRAVLDGLTRYKYQIYSTVSPALDGKALERLERDINSAVEPAGTGSSVLSPAARSGEHAGRPLRDVYEHHLRARDAGENADEESTVHPLYFLVADRADRKREGLLAVHLDCGYGEEDDRVGVGRCGVDWADSWGANFDIANMDWMELKEEQDIWGGDDP</sequence>
<dbReference type="AlphaFoldDB" id="A0A4Q4T803"/>
<dbReference type="EMBL" id="QJNU01000310">
    <property type="protein sequence ID" value="RYP02596.1"/>
    <property type="molecule type" value="Genomic_DNA"/>
</dbReference>
<proteinExistence type="predicted"/>
<dbReference type="OrthoDB" id="538223at2759"/>
<accession>A0A4Q4T803</accession>
<organism evidence="2 3">
    <name type="scientific">Monosporascus ibericus</name>
    <dbReference type="NCBI Taxonomy" id="155417"/>
    <lineage>
        <taxon>Eukaryota</taxon>
        <taxon>Fungi</taxon>
        <taxon>Dikarya</taxon>
        <taxon>Ascomycota</taxon>
        <taxon>Pezizomycotina</taxon>
        <taxon>Sordariomycetes</taxon>
        <taxon>Xylariomycetidae</taxon>
        <taxon>Xylariales</taxon>
        <taxon>Xylariales incertae sedis</taxon>
        <taxon>Monosporascus</taxon>
    </lineage>
</organism>
<evidence type="ECO:0000313" key="3">
    <source>
        <dbReference type="Proteomes" id="UP000293360"/>
    </source>
</evidence>
<gene>
    <name evidence="2" type="ORF">DL764_005722</name>
</gene>
<keyword evidence="3" id="KW-1185">Reference proteome</keyword>
<feature type="region of interest" description="Disordered" evidence="1">
    <location>
        <begin position="60"/>
        <end position="81"/>
    </location>
</feature>
<dbReference type="Proteomes" id="UP000293360">
    <property type="component" value="Unassembled WGS sequence"/>
</dbReference>
<protein>
    <submittedName>
        <fullName evidence="2">Uncharacterized protein</fullName>
    </submittedName>
</protein>
<comment type="caution">
    <text evidence="2">The sequence shown here is derived from an EMBL/GenBank/DDBJ whole genome shotgun (WGS) entry which is preliminary data.</text>
</comment>